<gene>
    <name evidence="2" type="ORF">ASTO00021_LOCUS14931</name>
</gene>
<dbReference type="AlphaFoldDB" id="A0A7S3PN19"/>
<sequence length="303" mass="34152">MMDFSSVISLSSVENHKYLDQVYDLLRENYSTRELLNLCTAADPVARAEFLGRDFVQRVRSGEIISCTQLSTRGDKTIAALMSVKPYTPRNRFLITKSVPDNSLTEAEIEPARTNYAKDNVNDVTDAFISELDKAAFEYVTSNKDRDPRLKSFLQALGEIHNNEWRVVEVGRAISTKAAQPFASAILGQWCFIKAWRLGAKFAIGHVNNNGLRVALASPGYVLASLVLKDSKVLHRRESEPVNSPRLLLLHQPLQQHHESESESESEPESESKSDRQTYLTEYYILFDLDEQAQKNGWAAAVL</sequence>
<feature type="region of interest" description="Disordered" evidence="1">
    <location>
        <begin position="257"/>
        <end position="276"/>
    </location>
</feature>
<protein>
    <submittedName>
        <fullName evidence="2">Uncharacterized protein</fullName>
    </submittedName>
</protein>
<evidence type="ECO:0000313" key="2">
    <source>
        <dbReference type="EMBL" id="CAE0444892.1"/>
    </source>
</evidence>
<proteinExistence type="predicted"/>
<organism evidence="2">
    <name type="scientific">Aplanochytrium stocchinoi</name>
    <dbReference type="NCBI Taxonomy" id="215587"/>
    <lineage>
        <taxon>Eukaryota</taxon>
        <taxon>Sar</taxon>
        <taxon>Stramenopiles</taxon>
        <taxon>Bigyra</taxon>
        <taxon>Labyrinthulomycetes</taxon>
        <taxon>Thraustochytrida</taxon>
        <taxon>Thraustochytriidae</taxon>
        <taxon>Aplanochytrium</taxon>
    </lineage>
</organism>
<reference evidence="2" key="1">
    <citation type="submission" date="2021-01" db="EMBL/GenBank/DDBJ databases">
        <authorList>
            <person name="Corre E."/>
            <person name="Pelletier E."/>
            <person name="Niang G."/>
            <person name="Scheremetjew M."/>
            <person name="Finn R."/>
            <person name="Kale V."/>
            <person name="Holt S."/>
            <person name="Cochrane G."/>
            <person name="Meng A."/>
            <person name="Brown T."/>
            <person name="Cohen L."/>
        </authorList>
    </citation>
    <scope>NUCLEOTIDE SEQUENCE</scope>
    <source>
        <strain evidence="2">GSBS06</strain>
    </source>
</reference>
<accession>A0A7S3PN19</accession>
<evidence type="ECO:0000256" key="1">
    <source>
        <dbReference type="SAM" id="MobiDB-lite"/>
    </source>
</evidence>
<name>A0A7S3PN19_9STRA</name>
<dbReference type="EMBL" id="HBIN01019583">
    <property type="protein sequence ID" value="CAE0444892.1"/>
    <property type="molecule type" value="Transcribed_RNA"/>
</dbReference>